<dbReference type="Pfam" id="PF14226">
    <property type="entry name" value="DIOX_N"/>
    <property type="match status" value="1"/>
</dbReference>
<evidence type="ECO:0000313" key="5">
    <source>
        <dbReference type="EMBL" id="PHT66041.1"/>
    </source>
</evidence>
<evidence type="ECO:0000256" key="2">
    <source>
        <dbReference type="ARBA" id="ARBA00022896"/>
    </source>
</evidence>
<reference evidence="5 6" key="2">
    <citation type="journal article" date="2017" name="Genome Biol.">
        <title>New reference genome sequences of hot pepper reveal the massive evolution of plant disease-resistance genes by retroduplication.</title>
        <authorList>
            <person name="Kim S."/>
            <person name="Park J."/>
            <person name="Yeom S.I."/>
            <person name="Kim Y.M."/>
            <person name="Seo E."/>
            <person name="Kim K.T."/>
            <person name="Kim M.S."/>
            <person name="Lee J.M."/>
            <person name="Cheong K."/>
            <person name="Shin H.S."/>
            <person name="Kim S.B."/>
            <person name="Han K."/>
            <person name="Lee J."/>
            <person name="Park M."/>
            <person name="Lee H.A."/>
            <person name="Lee H.Y."/>
            <person name="Lee Y."/>
            <person name="Oh S."/>
            <person name="Lee J.H."/>
            <person name="Choi E."/>
            <person name="Choi E."/>
            <person name="Lee S.E."/>
            <person name="Jeon J."/>
            <person name="Kim H."/>
            <person name="Choi G."/>
            <person name="Song H."/>
            <person name="Lee J."/>
            <person name="Lee S.C."/>
            <person name="Kwon J.K."/>
            <person name="Lee H.Y."/>
            <person name="Koo N."/>
            <person name="Hong Y."/>
            <person name="Kim R.W."/>
            <person name="Kang W.H."/>
            <person name="Huh J.H."/>
            <person name="Kang B.C."/>
            <person name="Yang T.J."/>
            <person name="Lee Y.H."/>
            <person name="Bennetzen J.L."/>
            <person name="Choi D."/>
        </authorList>
    </citation>
    <scope>NUCLEOTIDE SEQUENCE [LARGE SCALE GENOMIC DNA]</scope>
    <source>
        <strain evidence="6">cv. CM334</strain>
    </source>
</reference>
<dbReference type="GO" id="GO:0046872">
    <property type="term" value="F:metal ion binding"/>
    <property type="evidence" value="ECO:0007669"/>
    <property type="project" value="UniProtKB-KW"/>
</dbReference>
<evidence type="ECO:0000259" key="4">
    <source>
        <dbReference type="Pfam" id="PF14226"/>
    </source>
</evidence>
<dbReference type="EMBL" id="AYRZ02000012">
    <property type="protein sequence ID" value="PHT66041.1"/>
    <property type="molecule type" value="Genomic_DNA"/>
</dbReference>
<dbReference type="GO" id="GO:0016706">
    <property type="term" value="F:2-oxoglutarate-dependent dioxygenase activity"/>
    <property type="evidence" value="ECO:0007669"/>
    <property type="project" value="UniProtKB-ARBA"/>
</dbReference>
<gene>
    <name evidence="5" type="ORF">T459_30466</name>
</gene>
<evidence type="ECO:0000256" key="3">
    <source>
        <dbReference type="ARBA" id="ARBA00023004"/>
    </source>
</evidence>
<dbReference type="STRING" id="4072.A0A2G2Y915"/>
<keyword evidence="3" id="KW-0408">Iron</keyword>
<keyword evidence="6" id="KW-1185">Reference proteome</keyword>
<sequence length="126" mass="14632">MAAQVEPKLPIIEFTYDNFSGSTTLWISTSHEIRRALEEYGCFVAVYKKVMPELREVMFDHCKELFQLPLETKHQNTSDILEFGYGGNFRTMPLAEFFGIFDGATLDSTKSFANQMWPNENVNKFW</sequence>
<dbReference type="Gene3D" id="2.60.120.330">
    <property type="entry name" value="B-lactam Antibiotic, Isopenicillin N Synthase, Chain"/>
    <property type="match status" value="1"/>
</dbReference>
<dbReference type="InterPro" id="IPR026992">
    <property type="entry name" value="DIOX_N"/>
</dbReference>
<organism evidence="5 6">
    <name type="scientific">Capsicum annuum</name>
    <name type="common">Capsicum pepper</name>
    <dbReference type="NCBI Taxonomy" id="4072"/>
    <lineage>
        <taxon>Eukaryota</taxon>
        <taxon>Viridiplantae</taxon>
        <taxon>Streptophyta</taxon>
        <taxon>Embryophyta</taxon>
        <taxon>Tracheophyta</taxon>
        <taxon>Spermatophyta</taxon>
        <taxon>Magnoliopsida</taxon>
        <taxon>eudicotyledons</taxon>
        <taxon>Gunneridae</taxon>
        <taxon>Pentapetalae</taxon>
        <taxon>asterids</taxon>
        <taxon>lamiids</taxon>
        <taxon>Solanales</taxon>
        <taxon>Solanaceae</taxon>
        <taxon>Solanoideae</taxon>
        <taxon>Capsiceae</taxon>
        <taxon>Capsicum</taxon>
    </lineage>
</organism>
<name>A0A2G2Y915_CAPAN</name>
<evidence type="ECO:0000256" key="1">
    <source>
        <dbReference type="ARBA" id="ARBA00022723"/>
    </source>
</evidence>
<evidence type="ECO:0000313" key="6">
    <source>
        <dbReference type="Proteomes" id="UP000222542"/>
    </source>
</evidence>
<accession>A0A2G2Y915</accession>
<dbReference type="Proteomes" id="UP000222542">
    <property type="component" value="Unassembled WGS sequence"/>
</dbReference>
<protein>
    <recommendedName>
        <fullName evidence="4">Non-haem dioxygenase N-terminal domain-containing protein</fullName>
    </recommendedName>
</protein>
<comment type="caution">
    <text evidence="5">The sequence shown here is derived from an EMBL/GenBank/DDBJ whole genome shotgun (WGS) entry which is preliminary data.</text>
</comment>
<dbReference type="Gramene" id="PHT66041">
    <property type="protein sequence ID" value="PHT66041"/>
    <property type="gene ID" value="T459_30466"/>
</dbReference>
<keyword evidence="2" id="KW-0847">Vitamin C</keyword>
<dbReference type="SMR" id="A0A2G2Y915"/>
<keyword evidence="1" id="KW-0479">Metal-binding</keyword>
<dbReference type="AlphaFoldDB" id="A0A2G2Y915"/>
<proteinExistence type="predicted"/>
<dbReference type="SUPFAM" id="SSF51197">
    <property type="entry name" value="Clavaminate synthase-like"/>
    <property type="match status" value="1"/>
</dbReference>
<feature type="domain" description="Non-haem dioxygenase N-terminal" evidence="4">
    <location>
        <begin position="10"/>
        <end position="103"/>
    </location>
</feature>
<dbReference type="InterPro" id="IPR027443">
    <property type="entry name" value="IPNS-like_sf"/>
</dbReference>
<dbReference type="OMA" id="WISTSHE"/>
<reference evidence="5 6" key="1">
    <citation type="journal article" date="2014" name="Nat. Genet.">
        <title>Genome sequence of the hot pepper provides insights into the evolution of pungency in Capsicum species.</title>
        <authorList>
            <person name="Kim S."/>
            <person name="Park M."/>
            <person name="Yeom S.I."/>
            <person name="Kim Y.M."/>
            <person name="Lee J.M."/>
            <person name="Lee H.A."/>
            <person name="Seo E."/>
            <person name="Choi J."/>
            <person name="Cheong K."/>
            <person name="Kim K.T."/>
            <person name="Jung K."/>
            <person name="Lee G.W."/>
            <person name="Oh S.K."/>
            <person name="Bae C."/>
            <person name="Kim S.B."/>
            <person name="Lee H.Y."/>
            <person name="Kim S.Y."/>
            <person name="Kim M.S."/>
            <person name="Kang B.C."/>
            <person name="Jo Y.D."/>
            <person name="Yang H.B."/>
            <person name="Jeong H.J."/>
            <person name="Kang W.H."/>
            <person name="Kwon J.K."/>
            <person name="Shin C."/>
            <person name="Lim J.Y."/>
            <person name="Park J.H."/>
            <person name="Huh J.H."/>
            <person name="Kim J.S."/>
            <person name="Kim B.D."/>
            <person name="Cohen O."/>
            <person name="Paran I."/>
            <person name="Suh M.C."/>
            <person name="Lee S.B."/>
            <person name="Kim Y.K."/>
            <person name="Shin Y."/>
            <person name="Noh S.J."/>
            <person name="Park J."/>
            <person name="Seo Y.S."/>
            <person name="Kwon S.Y."/>
            <person name="Kim H.A."/>
            <person name="Park J.M."/>
            <person name="Kim H.J."/>
            <person name="Choi S.B."/>
            <person name="Bosland P.W."/>
            <person name="Reeves G."/>
            <person name="Jo S.H."/>
            <person name="Lee B.W."/>
            <person name="Cho H.T."/>
            <person name="Choi H.S."/>
            <person name="Lee M.S."/>
            <person name="Yu Y."/>
            <person name="Do Choi Y."/>
            <person name="Park B.S."/>
            <person name="van Deynze A."/>
            <person name="Ashrafi H."/>
            <person name="Hill T."/>
            <person name="Kim W.T."/>
            <person name="Pai H.S."/>
            <person name="Ahn H.K."/>
            <person name="Yeam I."/>
            <person name="Giovannoni J.J."/>
            <person name="Rose J.K."/>
            <person name="Sorensen I."/>
            <person name="Lee S.J."/>
            <person name="Kim R.W."/>
            <person name="Choi I.Y."/>
            <person name="Choi B.S."/>
            <person name="Lim J.S."/>
            <person name="Lee Y.H."/>
            <person name="Choi D."/>
        </authorList>
    </citation>
    <scope>NUCLEOTIDE SEQUENCE [LARGE SCALE GENOMIC DNA]</scope>
    <source>
        <strain evidence="6">cv. CM334</strain>
    </source>
</reference>
<dbReference type="GO" id="GO:0031418">
    <property type="term" value="F:L-ascorbic acid binding"/>
    <property type="evidence" value="ECO:0007669"/>
    <property type="project" value="UniProtKB-KW"/>
</dbReference>